<dbReference type="AlphaFoldDB" id="A0A327VLH1"/>
<dbReference type="OrthoDB" id="676109at2"/>
<dbReference type="Proteomes" id="UP000249819">
    <property type="component" value="Unassembled WGS sequence"/>
</dbReference>
<gene>
    <name evidence="1" type="ORF">CLV59_11242</name>
</gene>
<protein>
    <submittedName>
        <fullName evidence="1">Uncharacterized protein</fullName>
    </submittedName>
</protein>
<organism evidence="1 2">
    <name type="scientific">Chitinophaga dinghuensis</name>
    <dbReference type="NCBI Taxonomy" id="1539050"/>
    <lineage>
        <taxon>Bacteria</taxon>
        <taxon>Pseudomonadati</taxon>
        <taxon>Bacteroidota</taxon>
        <taxon>Chitinophagia</taxon>
        <taxon>Chitinophagales</taxon>
        <taxon>Chitinophagaceae</taxon>
        <taxon>Chitinophaga</taxon>
    </lineage>
</organism>
<dbReference type="RefSeq" id="WP_111595338.1">
    <property type="nucleotide sequence ID" value="NZ_QLMA01000012.1"/>
</dbReference>
<dbReference type="EMBL" id="QLMA01000012">
    <property type="protein sequence ID" value="RAJ73701.1"/>
    <property type="molecule type" value="Genomic_DNA"/>
</dbReference>
<reference evidence="1 2" key="1">
    <citation type="submission" date="2018-06" db="EMBL/GenBank/DDBJ databases">
        <title>Genomic Encyclopedia of Archaeal and Bacterial Type Strains, Phase II (KMG-II): from individual species to whole genera.</title>
        <authorList>
            <person name="Goeker M."/>
        </authorList>
    </citation>
    <scope>NUCLEOTIDE SEQUENCE [LARGE SCALE GENOMIC DNA]</scope>
    <source>
        <strain evidence="1 2">DSM 29821</strain>
    </source>
</reference>
<sequence length="85" mass="10018">MRKQLTEIEEIDAFLLQTLRGVPLLVFRARLAVSAELRAKVRQQQQVHQVIKYLGREEQRQQLQAIHDHLMEDASFHHSITSIFQ</sequence>
<keyword evidence="2" id="KW-1185">Reference proteome</keyword>
<name>A0A327VLH1_9BACT</name>
<proteinExistence type="predicted"/>
<comment type="caution">
    <text evidence="1">The sequence shown here is derived from an EMBL/GenBank/DDBJ whole genome shotgun (WGS) entry which is preliminary data.</text>
</comment>
<evidence type="ECO:0000313" key="2">
    <source>
        <dbReference type="Proteomes" id="UP000249819"/>
    </source>
</evidence>
<accession>A0A327VLH1</accession>
<evidence type="ECO:0000313" key="1">
    <source>
        <dbReference type="EMBL" id="RAJ73701.1"/>
    </source>
</evidence>